<evidence type="ECO:0000313" key="3">
    <source>
        <dbReference type="Proteomes" id="UP000606786"/>
    </source>
</evidence>
<feature type="region of interest" description="Disordered" evidence="1">
    <location>
        <begin position="180"/>
        <end position="216"/>
    </location>
</feature>
<dbReference type="Proteomes" id="UP000606786">
    <property type="component" value="Unassembled WGS sequence"/>
</dbReference>
<gene>
    <name evidence="2" type="ORF">CCAP1982_LOCUS11687</name>
</gene>
<dbReference type="EMBL" id="CAJHJT010000034">
    <property type="protein sequence ID" value="CAD7003226.1"/>
    <property type="molecule type" value="Genomic_DNA"/>
</dbReference>
<proteinExistence type="predicted"/>
<feature type="region of interest" description="Disordered" evidence="1">
    <location>
        <begin position="1"/>
        <end position="40"/>
    </location>
</feature>
<keyword evidence="3" id="KW-1185">Reference proteome</keyword>
<protein>
    <submittedName>
        <fullName evidence="2">(Mediterranean fruit fly) hypothetical protein</fullName>
    </submittedName>
</protein>
<organism evidence="2 3">
    <name type="scientific">Ceratitis capitata</name>
    <name type="common">Mediterranean fruit fly</name>
    <name type="synonym">Tephritis capitata</name>
    <dbReference type="NCBI Taxonomy" id="7213"/>
    <lineage>
        <taxon>Eukaryota</taxon>
        <taxon>Metazoa</taxon>
        <taxon>Ecdysozoa</taxon>
        <taxon>Arthropoda</taxon>
        <taxon>Hexapoda</taxon>
        <taxon>Insecta</taxon>
        <taxon>Pterygota</taxon>
        <taxon>Neoptera</taxon>
        <taxon>Endopterygota</taxon>
        <taxon>Diptera</taxon>
        <taxon>Brachycera</taxon>
        <taxon>Muscomorpha</taxon>
        <taxon>Tephritoidea</taxon>
        <taxon>Tephritidae</taxon>
        <taxon>Ceratitis</taxon>
        <taxon>Ceratitis</taxon>
    </lineage>
</organism>
<reference evidence="2" key="1">
    <citation type="submission" date="2020-11" db="EMBL/GenBank/DDBJ databases">
        <authorList>
            <person name="Whitehead M."/>
        </authorList>
    </citation>
    <scope>NUCLEOTIDE SEQUENCE</scope>
    <source>
        <strain evidence="2">EGII</strain>
    </source>
</reference>
<dbReference type="OrthoDB" id="8010101at2759"/>
<sequence length="216" mass="23725">MIATSFKEGDEPTPDHMMEMSESEMNTSRHQSSHSSLSSEADLSFSLTVDRELDPLVIGDELPAFEIRLVSPLGRTPSPIDTDLEDLQTPTRVIQVDDDSTPCACSSLDFVTLQEINAQISPPTDDEKSKTSLSRCNSLETIFEGVFLNTPPRRESNARNINSMRGNLFDKLIANRLSAGKENQLPNGATALLNSPTKTRSNLENSKSTEDNSPPK</sequence>
<evidence type="ECO:0000313" key="2">
    <source>
        <dbReference type="EMBL" id="CAD7003226.1"/>
    </source>
</evidence>
<comment type="caution">
    <text evidence="2">The sequence shown here is derived from an EMBL/GenBank/DDBJ whole genome shotgun (WGS) entry which is preliminary data.</text>
</comment>
<accession>A0A811V018</accession>
<feature type="compositionally biased region" description="Basic and acidic residues" evidence="1">
    <location>
        <begin position="7"/>
        <end position="19"/>
    </location>
</feature>
<feature type="compositionally biased region" description="Polar residues" evidence="1">
    <location>
        <begin position="184"/>
        <end position="206"/>
    </location>
</feature>
<evidence type="ECO:0000256" key="1">
    <source>
        <dbReference type="SAM" id="MobiDB-lite"/>
    </source>
</evidence>
<dbReference type="KEGG" id="ccat:101458627"/>
<name>A0A811V018_CERCA</name>
<dbReference type="AlphaFoldDB" id="A0A811V018"/>